<organism evidence="1">
    <name type="scientific">marine metagenome</name>
    <dbReference type="NCBI Taxonomy" id="408172"/>
    <lineage>
        <taxon>unclassified sequences</taxon>
        <taxon>metagenomes</taxon>
        <taxon>ecological metagenomes</taxon>
    </lineage>
</organism>
<protein>
    <submittedName>
        <fullName evidence="1">Uncharacterized protein</fullName>
    </submittedName>
</protein>
<evidence type="ECO:0000313" key="1">
    <source>
        <dbReference type="EMBL" id="SVE52189.1"/>
    </source>
</evidence>
<gene>
    <name evidence="1" type="ORF">METZ01_LOCUS505043</name>
</gene>
<dbReference type="AlphaFoldDB" id="A0A383E6G5"/>
<feature type="non-terminal residue" evidence="1">
    <location>
        <position position="40"/>
    </location>
</feature>
<dbReference type="EMBL" id="UINC01223128">
    <property type="protein sequence ID" value="SVE52189.1"/>
    <property type="molecule type" value="Genomic_DNA"/>
</dbReference>
<reference evidence="1" key="1">
    <citation type="submission" date="2018-05" db="EMBL/GenBank/DDBJ databases">
        <authorList>
            <person name="Lanie J.A."/>
            <person name="Ng W.-L."/>
            <person name="Kazmierczak K.M."/>
            <person name="Andrzejewski T.M."/>
            <person name="Davidsen T.M."/>
            <person name="Wayne K.J."/>
            <person name="Tettelin H."/>
            <person name="Glass J.I."/>
            <person name="Rusch D."/>
            <person name="Podicherti R."/>
            <person name="Tsui H.-C.T."/>
            <person name="Winkler M.E."/>
        </authorList>
    </citation>
    <scope>NUCLEOTIDE SEQUENCE</scope>
</reference>
<accession>A0A383E6G5</accession>
<sequence>MIEYKFNEKEILKEIQKYVDSTYEQHYATGKIQSTEFILD</sequence>
<proteinExistence type="predicted"/>
<name>A0A383E6G5_9ZZZZ</name>